<dbReference type="EMBL" id="UINC01000287">
    <property type="protein sequence ID" value="SUZ52645.1"/>
    <property type="molecule type" value="Genomic_DNA"/>
</dbReference>
<proteinExistence type="predicted"/>
<evidence type="ECO:0000313" key="1">
    <source>
        <dbReference type="EMBL" id="SUZ52645.1"/>
    </source>
</evidence>
<gene>
    <name evidence="1" type="ORF">METZ01_LOCUS5499</name>
</gene>
<dbReference type="AlphaFoldDB" id="A0A381NDK7"/>
<protein>
    <submittedName>
        <fullName evidence="1">Uncharacterized protein</fullName>
    </submittedName>
</protein>
<accession>A0A381NDK7</accession>
<reference evidence="1" key="1">
    <citation type="submission" date="2018-05" db="EMBL/GenBank/DDBJ databases">
        <authorList>
            <person name="Lanie J.A."/>
            <person name="Ng W.-L."/>
            <person name="Kazmierczak K.M."/>
            <person name="Andrzejewski T.M."/>
            <person name="Davidsen T.M."/>
            <person name="Wayne K.J."/>
            <person name="Tettelin H."/>
            <person name="Glass J.I."/>
            <person name="Rusch D."/>
            <person name="Podicherti R."/>
            <person name="Tsui H.-C.T."/>
            <person name="Winkler M.E."/>
        </authorList>
    </citation>
    <scope>NUCLEOTIDE SEQUENCE</scope>
</reference>
<organism evidence="1">
    <name type="scientific">marine metagenome</name>
    <dbReference type="NCBI Taxonomy" id="408172"/>
    <lineage>
        <taxon>unclassified sequences</taxon>
        <taxon>metagenomes</taxon>
        <taxon>ecological metagenomes</taxon>
    </lineage>
</organism>
<name>A0A381NDK7_9ZZZZ</name>
<sequence length="101" mass="11272">MSLVFLMLAGVSALTGDWREFTGTTIQTLMISGLISIFLGDTALFSSLQRLEPSRSAAIFYLTVKAGGLNSLHSRYSVNRSRCCFFVLNKREFRVIRKLSS</sequence>